<organism evidence="3 4">
    <name type="scientific">Microvirga thermotolerans</name>
    <dbReference type="NCBI Taxonomy" id="2651334"/>
    <lineage>
        <taxon>Bacteria</taxon>
        <taxon>Pseudomonadati</taxon>
        <taxon>Pseudomonadota</taxon>
        <taxon>Alphaproteobacteria</taxon>
        <taxon>Hyphomicrobiales</taxon>
        <taxon>Methylobacteriaceae</taxon>
        <taxon>Microvirga</taxon>
    </lineage>
</organism>
<dbReference type="AlphaFoldDB" id="A0A5P9JZ90"/>
<dbReference type="InterPro" id="IPR050557">
    <property type="entry name" value="RTX_toxin/Mannuronan_C5-epim"/>
</dbReference>
<dbReference type="Pfam" id="PF00353">
    <property type="entry name" value="HemolysinCabind"/>
    <property type="match status" value="3"/>
</dbReference>
<dbReference type="GO" id="GO:0005509">
    <property type="term" value="F:calcium ion binding"/>
    <property type="evidence" value="ECO:0007669"/>
    <property type="project" value="InterPro"/>
</dbReference>
<dbReference type="PRINTS" id="PR00313">
    <property type="entry name" value="CABNDNGRPT"/>
</dbReference>
<keyword evidence="4" id="KW-1185">Reference proteome</keyword>
<keyword evidence="2" id="KW-0964">Secreted</keyword>
<dbReference type="InterPro" id="IPR018511">
    <property type="entry name" value="Hemolysin-typ_Ca-bd_CS"/>
</dbReference>
<dbReference type="Gene3D" id="2.150.10.10">
    <property type="entry name" value="Serralysin-like metalloprotease, C-terminal"/>
    <property type="match status" value="3"/>
</dbReference>
<evidence type="ECO:0000256" key="2">
    <source>
        <dbReference type="ARBA" id="ARBA00022525"/>
    </source>
</evidence>
<dbReference type="InterPro" id="IPR011049">
    <property type="entry name" value="Serralysin-like_metalloprot_C"/>
</dbReference>
<gene>
    <name evidence="3" type="ORF">GDR74_17800</name>
</gene>
<proteinExistence type="predicted"/>
<reference evidence="3 4" key="1">
    <citation type="submission" date="2019-10" db="EMBL/GenBank/DDBJ databases">
        <title>Isolation, Identification of Microvirga thermotolerans HR1, a novel thermophilic bacterium and Comparative Genomics of the genus Microvirga.</title>
        <authorList>
            <person name="Li J."/>
            <person name="Zhang W."/>
            <person name="Lin M."/>
            <person name="Wang J."/>
        </authorList>
    </citation>
    <scope>NUCLEOTIDE SEQUENCE [LARGE SCALE GENOMIC DNA]</scope>
    <source>
        <strain evidence="3 4">HR1</strain>
    </source>
</reference>
<evidence type="ECO:0000256" key="1">
    <source>
        <dbReference type="ARBA" id="ARBA00004613"/>
    </source>
</evidence>
<dbReference type="GO" id="GO:0005576">
    <property type="term" value="C:extracellular region"/>
    <property type="evidence" value="ECO:0007669"/>
    <property type="project" value="UniProtKB-SubCell"/>
</dbReference>
<dbReference type="PANTHER" id="PTHR38340:SF1">
    <property type="entry name" value="S-LAYER PROTEIN"/>
    <property type="match status" value="1"/>
</dbReference>
<name>A0A5P9JZ90_9HYPH</name>
<dbReference type="KEGG" id="mico:GDR74_17800"/>
<dbReference type="PROSITE" id="PS00330">
    <property type="entry name" value="HEMOLYSIN_CALCIUM"/>
    <property type="match status" value="2"/>
</dbReference>
<evidence type="ECO:0000313" key="3">
    <source>
        <dbReference type="EMBL" id="QFU17917.1"/>
    </source>
</evidence>
<comment type="subcellular location">
    <subcellularLocation>
        <location evidence="1">Secreted</location>
    </subcellularLocation>
</comment>
<dbReference type="InterPro" id="IPR001343">
    <property type="entry name" value="Hemolysn_Ca-bd"/>
</dbReference>
<dbReference type="SUPFAM" id="SSF51120">
    <property type="entry name" value="beta-Roll"/>
    <property type="match status" value="3"/>
</dbReference>
<dbReference type="RefSeq" id="WP_152587548.1">
    <property type="nucleotide sequence ID" value="NZ_CP045423.1"/>
</dbReference>
<evidence type="ECO:0008006" key="5">
    <source>
        <dbReference type="Google" id="ProtNLM"/>
    </source>
</evidence>
<dbReference type="PANTHER" id="PTHR38340">
    <property type="entry name" value="S-LAYER PROTEIN"/>
    <property type="match status" value="1"/>
</dbReference>
<accession>A0A5P9JZ90</accession>
<dbReference type="EMBL" id="CP045423">
    <property type="protein sequence ID" value="QFU17917.1"/>
    <property type="molecule type" value="Genomic_DNA"/>
</dbReference>
<sequence length="775" mass="79782">MAVVTPKIWSPMDTMALGTGVDRDSLTLLPNGGYVVTWRDNQKIAFQLYDGTGAKVGGKSFVEASGTEQQFSDVVSYTADGGFAITWTEGTGGSGRILRMQKFNFDGSANGGSIAINNTTLTDGAQTTTNGSGGWATAYIETVNNQKTVRLLTFDQAGVAGNPVSVTTDDSVDRPDITWIGASRYIVSYLFAGKRTFSFVDGGTVRITNVSSDESIETKVVALKLPDGQPSGEFVVVYNTDLASGTIKAQKFRAEANGSLTAGSMTNLSSGQLPSAGDKLSVTALRDGGYAVAYVSTASGNPDIWVKVVDADGQAGPAINVSAEGGQQITPSIFEMADGRLAVSWHNPSHPTNGAGIETKIVDARAAAVTVTGTSKNDVYAPSDHAGDILDGGAGIDTLTFQAAGGGVAVDLGQERGTAGIAAGDTYKNFENVIGSNHADHLVGGAGANRLDGGAGNDTLDGGADADVMIGGTGSDTFMVNHSGDVVQESSADGSIDTVYTSVSHTLEAYVENMIATGSDAIALTGNAWNNTLVGNGANNTLVGGGGNDVLNGGGGADLMDGGAGNDTYYIDDPNDVVQDSGAGDVDTVVVTVNYDLNRLVGIENVTGSGSASITLTGNAGNNALSGNDGANILYGGAGNDVLNGYGGNDRIHGGLGADLLTGGSGRDIFVFDTNPKAKGNADRILDFNVWYDSIYLENRYFKVGSKGSLTKPALLSSKMFHLGAKAHDADDRIVYDKKKGVLYYDQDGTGAAKAVVVATLSKNLKMTYKDFFVI</sequence>
<protein>
    <recommendedName>
        <fullName evidence="5">Calcium-binding protein</fullName>
    </recommendedName>
</protein>
<dbReference type="Proteomes" id="UP000325614">
    <property type="component" value="Chromosome"/>
</dbReference>
<evidence type="ECO:0000313" key="4">
    <source>
        <dbReference type="Proteomes" id="UP000325614"/>
    </source>
</evidence>